<dbReference type="SUPFAM" id="SSF51735">
    <property type="entry name" value="NAD(P)-binding Rossmann-fold domains"/>
    <property type="match status" value="1"/>
</dbReference>
<comment type="caution">
    <text evidence="1">The sequence shown here is derived from an EMBL/GenBank/DDBJ whole genome shotgun (WGS) entry which is preliminary data.</text>
</comment>
<protein>
    <submittedName>
        <fullName evidence="1">Uncharacterized protein</fullName>
    </submittedName>
</protein>
<dbReference type="OrthoDB" id="192702at2759"/>
<dbReference type="AlphaFoldDB" id="A0A1Y2CWI0"/>
<dbReference type="Gene3D" id="3.40.50.720">
    <property type="entry name" value="NAD(P)-binding Rossmann-like Domain"/>
    <property type="match status" value="1"/>
</dbReference>
<reference evidence="1 2" key="1">
    <citation type="submission" date="2016-07" db="EMBL/GenBank/DDBJ databases">
        <title>Pervasive Adenine N6-methylation of Active Genes in Fungi.</title>
        <authorList>
            <consortium name="DOE Joint Genome Institute"/>
            <person name="Mondo S.J."/>
            <person name="Dannebaum R.O."/>
            <person name="Kuo R.C."/>
            <person name="Labutti K."/>
            <person name="Haridas S."/>
            <person name="Kuo A."/>
            <person name="Salamov A."/>
            <person name="Ahrendt S.R."/>
            <person name="Lipzen A."/>
            <person name="Sullivan W."/>
            <person name="Andreopoulos W.B."/>
            <person name="Clum A."/>
            <person name="Lindquist E."/>
            <person name="Daum C."/>
            <person name="Ramamoorthy G.K."/>
            <person name="Gryganskyi A."/>
            <person name="Culley D."/>
            <person name="Magnuson J.K."/>
            <person name="James T.Y."/>
            <person name="O'Malley M.A."/>
            <person name="Stajich J.E."/>
            <person name="Spatafora J.W."/>
            <person name="Visel A."/>
            <person name="Grigoriev I.V."/>
        </authorList>
    </citation>
    <scope>NUCLEOTIDE SEQUENCE [LARGE SCALE GENOMIC DNA]</scope>
    <source>
        <strain evidence="1 2">JEL800</strain>
    </source>
</reference>
<dbReference type="Pfam" id="PF11017">
    <property type="entry name" value="DUF2855"/>
    <property type="match status" value="1"/>
</dbReference>
<keyword evidence="2" id="KW-1185">Reference proteome</keyword>
<dbReference type="EMBL" id="MCGO01000005">
    <property type="protein sequence ID" value="ORY51393.1"/>
    <property type="molecule type" value="Genomic_DNA"/>
</dbReference>
<evidence type="ECO:0000313" key="1">
    <source>
        <dbReference type="EMBL" id="ORY51393.1"/>
    </source>
</evidence>
<accession>A0A1Y2CWI0</accession>
<evidence type="ECO:0000313" key="2">
    <source>
        <dbReference type="Proteomes" id="UP000193642"/>
    </source>
</evidence>
<organism evidence="1 2">
    <name type="scientific">Rhizoclosmatium globosum</name>
    <dbReference type="NCBI Taxonomy" id="329046"/>
    <lineage>
        <taxon>Eukaryota</taxon>
        <taxon>Fungi</taxon>
        <taxon>Fungi incertae sedis</taxon>
        <taxon>Chytridiomycota</taxon>
        <taxon>Chytridiomycota incertae sedis</taxon>
        <taxon>Chytridiomycetes</taxon>
        <taxon>Chytridiales</taxon>
        <taxon>Chytriomycetaceae</taxon>
        <taxon>Rhizoclosmatium</taxon>
    </lineage>
</organism>
<dbReference type="InterPro" id="IPR021276">
    <property type="entry name" value="DUF2855"/>
</dbReference>
<sequence length="367" mass="40361">MEAKASLAPPLVPNAVRVRIDKFGFSANNVTYVATASESAMGYSKFFPTGTTPSTMMVPVWGLATVIESNNSRIQKGVRLYGYFPSASECDLAVNEVKDVGDGHFLVSRPQLPSDRYVYSRYEFLAKDFLYSPSTENIMILFRPLFYTSYFLHDYIKYNKLFGGDAVIVSSASSKTAFAYALVAAADSCRVIGITSASNVDFTKSLGVYESVISYDDLSFLQSLSGNVVYVDIAGSPTLKKRVIEGLPRTASQLAKSIGVGYSHFTGTAIPKPAQPTKSFPPSKNHEIFFAGTWIQKRFQEIGEAQSMKGVKAGWDAMVNHVQKWMKLKEYHGVEAVKSLYLDFIGGNVPAYLGCICDLRDEKTAKL</sequence>
<gene>
    <name evidence="1" type="ORF">BCR33DRAFT_656079</name>
</gene>
<name>A0A1Y2CWI0_9FUNG</name>
<proteinExistence type="predicted"/>
<dbReference type="InterPro" id="IPR036291">
    <property type="entry name" value="NAD(P)-bd_dom_sf"/>
</dbReference>
<dbReference type="Proteomes" id="UP000193642">
    <property type="component" value="Unassembled WGS sequence"/>
</dbReference>